<dbReference type="Proteomes" id="UP000008021">
    <property type="component" value="Chromosome 11"/>
</dbReference>
<feature type="domain" description="PB1" evidence="8">
    <location>
        <begin position="441"/>
        <end position="523"/>
    </location>
</feature>
<sequence>MEIFDVLQAVCQAHLLPLALAWIPVCSKRDVLVSVEYGAKFGKRNKEVLCIEESACYVNDTRMRDFVQVCAEHPLEKGQGVTGNAYLSNNPFFSSDVKDSDMHAYPLVNHARKFGLHAAVAIRLRSTYTKNDDYVLEFFLPVLCKGGEEQQLLLDSISATMRKVCKSLRTVSDAELKEDVTRKPSNENRSGTRCPSPVNLIYSGREIDVPNETKTNTPLEYQIGSIDEQLADTKICPTTLKRICRQHGISRWPSRKIKKVNRSLKKIQNVISSVHGVEGVLKYDPSTGCLISSVSPSIEPVLMNVEHKGQDVLHKLQNKQNGEINFDMDDGELFRNSHSTRTLSGAFCEDMSNGLYVAREMTCAAKTGTRMERLEHKPSSRDSFSTPQEYRTESETDKSNKNAKQSLPSSSSMTDCSSGGISSGETFKSIKSQSANESNTTVVVKASYKNDTIRFKLLPSMKYEQLLEEIAKRLKLSVGVFQLKYKDDEGDWVILASDADLQECLEILDTTRLHILKLQVQDVVCPIGSSSAMVAF</sequence>
<evidence type="ECO:0000256" key="3">
    <source>
        <dbReference type="ARBA" id="ARBA00023163"/>
    </source>
</evidence>
<feature type="chain" id="PRO_5002358653" description="PB1 domain-containing protein" evidence="6">
    <location>
        <begin position="22"/>
        <end position="536"/>
    </location>
</feature>
<evidence type="ECO:0000256" key="4">
    <source>
        <dbReference type="ARBA" id="ARBA00023242"/>
    </source>
</evidence>
<evidence type="ECO:0000256" key="1">
    <source>
        <dbReference type="ARBA" id="ARBA00023015"/>
    </source>
</evidence>
<reference evidence="9" key="1">
    <citation type="submission" date="2015-04" db="UniProtKB">
        <authorList>
            <consortium name="EnsemblPlants"/>
        </authorList>
    </citation>
    <scope>IDENTIFICATION</scope>
</reference>
<evidence type="ECO:0000259" key="7">
    <source>
        <dbReference type="PROSITE" id="PS51519"/>
    </source>
</evidence>
<organism evidence="9">
    <name type="scientific">Oryza meridionalis</name>
    <dbReference type="NCBI Taxonomy" id="40149"/>
    <lineage>
        <taxon>Eukaryota</taxon>
        <taxon>Viridiplantae</taxon>
        <taxon>Streptophyta</taxon>
        <taxon>Embryophyta</taxon>
        <taxon>Tracheophyta</taxon>
        <taxon>Spermatophyta</taxon>
        <taxon>Magnoliopsida</taxon>
        <taxon>Liliopsida</taxon>
        <taxon>Poales</taxon>
        <taxon>Poaceae</taxon>
        <taxon>BOP clade</taxon>
        <taxon>Oryzoideae</taxon>
        <taxon>Oryzeae</taxon>
        <taxon>Oryzinae</taxon>
        <taxon>Oryza</taxon>
    </lineage>
</organism>
<evidence type="ECO:0000313" key="10">
    <source>
        <dbReference type="Proteomes" id="UP000008021"/>
    </source>
</evidence>
<feature type="compositionally biased region" description="Basic and acidic residues" evidence="5">
    <location>
        <begin position="370"/>
        <end position="380"/>
    </location>
</feature>
<dbReference type="InterPro" id="IPR003035">
    <property type="entry name" value="RWP-RK_dom"/>
</dbReference>
<evidence type="ECO:0000313" key="9">
    <source>
        <dbReference type="EnsemblPlants" id="OMERI11G08010.10"/>
    </source>
</evidence>
<evidence type="ECO:0000259" key="8">
    <source>
        <dbReference type="PROSITE" id="PS51745"/>
    </source>
</evidence>
<feature type="compositionally biased region" description="Low complexity" evidence="5">
    <location>
        <begin position="406"/>
        <end position="420"/>
    </location>
</feature>
<evidence type="ECO:0000256" key="2">
    <source>
        <dbReference type="ARBA" id="ARBA00023125"/>
    </source>
</evidence>
<dbReference type="PANTHER" id="PTHR32002:SF45">
    <property type="entry name" value="PB1 DOMAIN-CONTAINING PROTEIN"/>
    <property type="match status" value="1"/>
</dbReference>
<feature type="compositionally biased region" description="Basic and acidic residues" evidence="5">
    <location>
        <begin position="390"/>
        <end position="400"/>
    </location>
</feature>
<feature type="domain" description="RWP-RK" evidence="7">
    <location>
        <begin position="196"/>
        <end position="280"/>
    </location>
</feature>
<reference evidence="9" key="2">
    <citation type="submission" date="2018-05" db="EMBL/GenBank/DDBJ databases">
        <title>OmerRS3 (Oryza meridionalis Reference Sequence Version 3).</title>
        <authorList>
            <person name="Zhang J."/>
            <person name="Kudrna D."/>
            <person name="Lee S."/>
            <person name="Talag J."/>
            <person name="Welchert J."/>
            <person name="Wing R.A."/>
        </authorList>
    </citation>
    <scope>NUCLEOTIDE SEQUENCE [LARGE SCALE GENOMIC DNA]</scope>
    <source>
        <strain evidence="9">cv. OR44</strain>
    </source>
</reference>
<dbReference type="Gramene" id="OMERI11G08010.10">
    <property type="protein sequence ID" value="OMERI11G08010.10"/>
    <property type="gene ID" value="OMERI11G08010"/>
</dbReference>
<name>A0A0E0F4I3_9ORYZ</name>
<dbReference type="Pfam" id="PF00564">
    <property type="entry name" value="PB1"/>
    <property type="match status" value="1"/>
</dbReference>
<keyword evidence="2" id="KW-0238">DNA-binding</keyword>
<dbReference type="AlphaFoldDB" id="A0A0E0F4I3"/>
<keyword evidence="10" id="KW-1185">Reference proteome</keyword>
<dbReference type="SMART" id="SM00666">
    <property type="entry name" value="PB1"/>
    <property type="match status" value="1"/>
</dbReference>
<evidence type="ECO:0000256" key="6">
    <source>
        <dbReference type="SAM" id="SignalP"/>
    </source>
</evidence>
<dbReference type="InterPro" id="IPR045012">
    <property type="entry name" value="NLP"/>
</dbReference>
<dbReference type="Gene3D" id="3.10.20.90">
    <property type="entry name" value="Phosphatidylinositol 3-kinase Catalytic Subunit, Chain A, domain 1"/>
    <property type="match status" value="1"/>
</dbReference>
<dbReference type="InterPro" id="IPR055081">
    <property type="entry name" value="NLP1-9_GAF"/>
</dbReference>
<dbReference type="PANTHER" id="PTHR32002">
    <property type="entry name" value="PROTEIN NLP8"/>
    <property type="match status" value="1"/>
</dbReference>
<dbReference type="SUPFAM" id="SSF54277">
    <property type="entry name" value="CAD &amp; PB1 domains"/>
    <property type="match status" value="1"/>
</dbReference>
<keyword evidence="6" id="KW-0732">Signal</keyword>
<keyword evidence="4" id="KW-0539">Nucleus</keyword>
<feature type="region of interest" description="Disordered" evidence="5">
    <location>
        <begin position="370"/>
        <end position="420"/>
    </location>
</feature>
<proteinExistence type="predicted"/>
<keyword evidence="3" id="KW-0804">Transcription</keyword>
<evidence type="ECO:0000256" key="5">
    <source>
        <dbReference type="SAM" id="MobiDB-lite"/>
    </source>
</evidence>
<evidence type="ECO:0008006" key="11">
    <source>
        <dbReference type="Google" id="ProtNLM"/>
    </source>
</evidence>
<dbReference type="InterPro" id="IPR053793">
    <property type="entry name" value="PB1-like"/>
</dbReference>
<protein>
    <recommendedName>
        <fullName evidence="11">PB1 domain-containing protein</fullName>
    </recommendedName>
</protein>
<dbReference type="PROSITE" id="PS51745">
    <property type="entry name" value="PB1"/>
    <property type="match status" value="1"/>
</dbReference>
<dbReference type="InterPro" id="IPR000270">
    <property type="entry name" value="PB1_dom"/>
</dbReference>
<dbReference type="EnsemblPlants" id="OMERI11G08010.10">
    <property type="protein sequence ID" value="OMERI11G08010.10"/>
    <property type="gene ID" value="OMERI11G08010"/>
</dbReference>
<dbReference type="GO" id="GO:0003700">
    <property type="term" value="F:DNA-binding transcription factor activity"/>
    <property type="evidence" value="ECO:0007669"/>
    <property type="project" value="InterPro"/>
</dbReference>
<dbReference type="Pfam" id="PF02042">
    <property type="entry name" value="RWP-RK"/>
    <property type="match status" value="1"/>
</dbReference>
<dbReference type="GO" id="GO:0003677">
    <property type="term" value="F:DNA binding"/>
    <property type="evidence" value="ECO:0007669"/>
    <property type="project" value="UniProtKB-KW"/>
</dbReference>
<accession>A0A0E0F4I3</accession>
<dbReference type="HOGENOM" id="CLU_008971_0_1_1"/>
<dbReference type="Pfam" id="PF22922">
    <property type="entry name" value="GAF_NLP"/>
    <property type="match status" value="1"/>
</dbReference>
<feature type="signal peptide" evidence="6">
    <location>
        <begin position="1"/>
        <end position="21"/>
    </location>
</feature>
<dbReference type="PROSITE" id="PS51519">
    <property type="entry name" value="RWP_RK"/>
    <property type="match status" value="1"/>
</dbReference>
<keyword evidence="1" id="KW-0805">Transcription regulation</keyword>